<dbReference type="RefSeq" id="WP_190211714.1">
    <property type="nucleotide sequence ID" value="NZ_BNBO01000017.1"/>
</dbReference>
<keyword evidence="2" id="KW-1133">Transmembrane helix</keyword>
<accession>A0A919FU96</accession>
<evidence type="ECO:0000313" key="3">
    <source>
        <dbReference type="EMBL" id="GHH72061.1"/>
    </source>
</evidence>
<reference evidence="3" key="1">
    <citation type="journal article" date="2014" name="Int. J. Syst. Evol. Microbiol.">
        <title>Complete genome sequence of Corynebacterium casei LMG S-19264T (=DSM 44701T), isolated from a smear-ripened cheese.</title>
        <authorList>
            <consortium name="US DOE Joint Genome Institute (JGI-PGF)"/>
            <person name="Walter F."/>
            <person name="Albersmeier A."/>
            <person name="Kalinowski J."/>
            <person name="Ruckert C."/>
        </authorList>
    </citation>
    <scope>NUCLEOTIDE SEQUENCE</scope>
    <source>
        <strain evidence="3">JCM 4646</strain>
    </source>
</reference>
<sequence>MDEDLRARLREAAAAHRPDRARMLARVERGTAAGARPGRAPARTGPASWPRVWITALATAGTLVAGGFAVASVVREQAPRPAGVTGPTAPSPSPSPSPPRSAAPSSPAAPAPVGPGPVPSPAASHPAATAVTAAASAPAGPTAPASATAPAGGSHTEDGPLWSDGSVDPGSTGTRAQSNVTLKARKPLTSLTVELRIARTAGVQDAGSLLSLPAEDFTASVRVEGDVLVYRWTLRPGRTVPAGQHLFAGRYDHAAGGRDAKDDTYRADGRTADGGVSVWGDFAPTH</sequence>
<evidence type="ECO:0000256" key="1">
    <source>
        <dbReference type="SAM" id="MobiDB-lite"/>
    </source>
</evidence>
<proteinExistence type="predicted"/>
<protein>
    <submittedName>
        <fullName evidence="3">Uncharacterized protein</fullName>
    </submittedName>
</protein>
<comment type="caution">
    <text evidence="3">The sequence shown here is derived from an EMBL/GenBank/DDBJ whole genome shotgun (WGS) entry which is preliminary data.</text>
</comment>
<dbReference type="EMBL" id="BNBO01000017">
    <property type="protein sequence ID" value="GHH72061.1"/>
    <property type="molecule type" value="Genomic_DNA"/>
</dbReference>
<evidence type="ECO:0000313" key="4">
    <source>
        <dbReference type="Proteomes" id="UP000617734"/>
    </source>
</evidence>
<feature type="compositionally biased region" description="Pro residues" evidence="1">
    <location>
        <begin position="89"/>
        <end position="120"/>
    </location>
</feature>
<reference evidence="3" key="2">
    <citation type="submission" date="2020-09" db="EMBL/GenBank/DDBJ databases">
        <authorList>
            <person name="Sun Q."/>
            <person name="Ohkuma M."/>
        </authorList>
    </citation>
    <scope>NUCLEOTIDE SEQUENCE</scope>
    <source>
        <strain evidence="3">JCM 4646</strain>
    </source>
</reference>
<keyword evidence="2" id="KW-0812">Transmembrane</keyword>
<keyword evidence="4" id="KW-1185">Reference proteome</keyword>
<evidence type="ECO:0000256" key="2">
    <source>
        <dbReference type="SAM" id="Phobius"/>
    </source>
</evidence>
<feature type="transmembrane region" description="Helical" evidence="2">
    <location>
        <begin position="52"/>
        <end position="74"/>
    </location>
</feature>
<gene>
    <name evidence="3" type="ORF">GCM10018781_34310</name>
</gene>
<name>A0A919FU96_9ACTN</name>
<organism evidence="3 4">
    <name type="scientific">Kitasatospora indigofera</name>
    <dbReference type="NCBI Taxonomy" id="67307"/>
    <lineage>
        <taxon>Bacteria</taxon>
        <taxon>Bacillati</taxon>
        <taxon>Actinomycetota</taxon>
        <taxon>Actinomycetes</taxon>
        <taxon>Kitasatosporales</taxon>
        <taxon>Streptomycetaceae</taxon>
        <taxon>Kitasatospora</taxon>
    </lineage>
</organism>
<keyword evidence="2" id="KW-0472">Membrane</keyword>
<dbReference type="AlphaFoldDB" id="A0A919FU96"/>
<feature type="compositionally biased region" description="Polar residues" evidence="1">
    <location>
        <begin position="169"/>
        <end position="181"/>
    </location>
</feature>
<dbReference type="GeneID" id="95353854"/>
<dbReference type="Proteomes" id="UP000617734">
    <property type="component" value="Unassembled WGS sequence"/>
</dbReference>
<feature type="compositionally biased region" description="Low complexity" evidence="1">
    <location>
        <begin position="121"/>
        <end position="154"/>
    </location>
</feature>
<feature type="region of interest" description="Disordered" evidence="1">
    <location>
        <begin position="79"/>
        <end position="181"/>
    </location>
</feature>